<reference evidence="2 3" key="1">
    <citation type="submission" date="2024-11" db="EMBL/GenBank/DDBJ databases">
        <title>First Report of Moraxella oculi in Brazil in an Infectious Bovine Keratoconjunctivitis Outbreak.</title>
        <authorList>
            <person name="Carvalho C.V."/>
            <person name="Domingues R."/>
            <person name="Coutinho C."/>
            <person name="Honorio N.T.B.S."/>
            <person name="Faza D.R.L.R."/>
            <person name="Carvalho W.A."/>
            <person name="Machado A.B.F."/>
            <person name="Martins M.F."/>
            <person name="Gaspar E.B."/>
        </authorList>
    </citation>
    <scope>NUCLEOTIDE SEQUENCE [LARGE SCALE GENOMIC DNA]</scope>
    <source>
        <strain evidence="2 3">2117LE</strain>
    </source>
</reference>
<accession>A0ABW8U4C7</accession>
<name>A0ABW8U4C7_9GAMM</name>
<keyword evidence="1" id="KW-0812">Transmembrane</keyword>
<evidence type="ECO:0000313" key="2">
    <source>
        <dbReference type="EMBL" id="MFL1732004.1"/>
    </source>
</evidence>
<evidence type="ECO:0000256" key="1">
    <source>
        <dbReference type="SAM" id="Phobius"/>
    </source>
</evidence>
<gene>
    <name evidence="2" type="ORF">ACJHVH_03195</name>
</gene>
<dbReference type="EMBL" id="JBJJXE010000003">
    <property type="protein sequence ID" value="MFL1732004.1"/>
    <property type="molecule type" value="Genomic_DNA"/>
</dbReference>
<keyword evidence="1" id="KW-0472">Membrane</keyword>
<keyword evidence="1" id="KW-1133">Transmembrane helix</keyword>
<proteinExistence type="predicted"/>
<dbReference type="Proteomes" id="UP001624684">
    <property type="component" value="Unassembled WGS sequence"/>
</dbReference>
<keyword evidence="3" id="KW-1185">Reference proteome</keyword>
<organism evidence="2 3">
    <name type="scientific">Moraxella oculi</name>
    <dbReference type="NCBI Taxonomy" id="2940516"/>
    <lineage>
        <taxon>Bacteria</taxon>
        <taxon>Pseudomonadati</taxon>
        <taxon>Pseudomonadota</taxon>
        <taxon>Gammaproteobacteria</taxon>
        <taxon>Moraxellales</taxon>
        <taxon>Moraxellaceae</taxon>
        <taxon>Moraxella</taxon>
    </lineage>
</organism>
<comment type="caution">
    <text evidence="2">The sequence shown here is derived from an EMBL/GenBank/DDBJ whole genome shotgun (WGS) entry which is preliminary data.</text>
</comment>
<sequence>MDIQEHLPIIVVLGVIGFFLGNIFALKPKAHEMRSADFRLLARQFGFNPKLTVRPDWLPARPQRQNHHVAKIDLVAMYGIINDEWRMTQYRLVRQDGRWQMIGGALSDECQSIINQLPKSIANHALAIKLKANNAALYWSDVRYQEHEKHQLNTDAAKEDLQALHQVLTKLGDCVSMKKA</sequence>
<evidence type="ECO:0000313" key="3">
    <source>
        <dbReference type="Proteomes" id="UP001624684"/>
    </source>
</evidence>
<dbReference type="RefSeq" id="WP_407068734.1">
    <property type="nucleotide sequence ID" value="NZ_JBJJXE010000003.1"/>
</dbReference>
<protein>
    <submittedName>
        <fullName evidence="2">Uncharacterized protein</fullName>
    </submittedName>
</protein>
<feature type="transmembrane region" description="Helical" evidence="1">
    <location>
        <begin position="6"/>
        <end position="26"/>
    </location>
</feature>